<organism evidence="3 4">
    <name type="scientific">Hyalella azteca</name>
    <name type="common">Amphipod</name>
    <dbReference type="NCBI Taxonomy" id="294128"/>
    <lineage>
        <taxon>Eukaryota</taxon>
        <taxon>Metazoa</taxon>
        <taxon>Ecdysozoa</taxon>
        <taxon>Arthropoda</taxon>
        <taxon>Crustacea</taxon>
        <taxon>Multicrustacea</taxon>
        <taxon>Malacostraca</taxon>
        <taxon>Eumalacostraca</taxon>
        <taxon>Peracarida</taxon>
        <taxon>Amphipoda</taxon>
        <taxon>Senticaudata</taxon>
        <taxon>Talitrida</taxon>
        <taxon>Talitroidea</taxon>
        <taxon>Hyalellidae</taxon>
        <taxon>Hyalella</taxon>
    </lineage>
</organism>
<proteinExistence type="predicted"/>
<name>A0A8B7NVB7_HYAAZ</name>
<feature type="compositionally biased region" description="Low complexity" evidence="1">
    <location>
        <begin position="182"/>
        <end position="194"/>
    </location>
</feature>
<dbReference type="Pfam" id="PF22965">
    <property type="entry name" value="INTS7_C"/>
    <property type="match status" value="1"/>
</dbReference>
<protein>
    <submittedName>
        <fullName evidence="4">Integrator complex subunit 7</fullName>
    </submittedName>
</protein>
<dbReference type="GeneID" id="108674286"/>
<accession>A0A8B7NVB7</accession>
<dbReference type="OrthoDB" id="6349772at2759"/>
<dbReference type="AlphaFoldDB" id="A0A8B7NVB7"/>
<dbReference type="RefSeq" id="XP_018017714.2">
    <property type="nucleotide sequence ID" value="XM_018162225.2"/>
</dbReference>
<evidence type="ECO:0000256" key="1">
    <source>
        <dbReference type="SAM" id="MobiDB-lite"/>
    </source>
</evidence>
<gene>
    <name evidence="4" type="primary">LOC108674286</name>
</gene>
<dbReference type="PANTHER" id="PTHR13322:SF2">
    <property type="entry name" value="INTEGRATOR COMPLEX SUBUNIT 7"/>
    <property type="match status" value="1"/>
</dbReference>
<sequence>MAKALARAARTITQLEQLCQEKKPIVECQLQLLTSVSEQLTGVPLPYPRLFYQSLQRTNICLNITPQPHNFGDSITLQNSSQLSVKVEGVISHGRQAGLFRSIKTVPVVTVDASVTDEDDETWQTGPRQTLLVKALEDPTNAKSQALGAPCTSTAPAPARGPVVGPPQQQLTALHQMPPSLPQLSSPSGSSLLPPAMPPPNLPYQTTPPLGMVIQPQQMPMQYHQAPPGTIISAFSRPPP</sequence>
<evidence type="ECO:0000313" key="3">
    <source>
        <dbReference type="Proteomes" id="UP000694843"/>
    </source>
</evidence>
<dbReference type="InterPro" id="IPR033060">
    <property type="entry name" value="INTS7"/>
</dbReference>
<dbReference type="PANTHER" id="PTHR13322">
    <property type="entry name" value="C1ORF73 PROTEIN"/>
    <property type="match status" value="1"/>
</dbReference>
<feature type="region of interest" description="Disordered" evidence="1">
    <location>
        <begin position="178"/>
        <end position="197"/>
    </location>
</feature>
<evidence type="ECO:0000259" key="2">
    <source>
        <dbReference type="Pfam" id="PF22965"/>
    </source>
</evidence>
<feature type="domain" description="Integrator complex subunit 7 C-terminal" evidence="2">
    <location>
        <begin position="62"/>
        <end position="121"/>
    </location>
</feature>
<keyword evidence="3" id="KW-1185">Reference proteome</keyword>
<dbReference type="KEGG" id="hazt:108674286"/>
<reference evidence="4" key="1">
    <citation type="submission" date="2025-08" db="UniProtKB">
        <authorList>
            <consortium name="RefSeq"/>
        </authorList>
    </citation>
    <scope>IDENTIFICATION</scope>
    <source>
        <tissue evidence="4">Whole organism</tissue>
    </source>
</reference>
<dbReference type="GO" id="GO:0034472">
    <property type="term" value="P:snRNA 3'-end processing"/>
    <property type="evidence" value="ECO:0007669"/>
    <property type="project" value="TreeGrafter"/>
</dbReference>
<dbReference type="Proteomes" id="UP000694843">
    <property type="component" value="Unplaced"/>
</dbReference>
<dbReference type="InterPro" id="IPR054519">
    <property type="entry name" value="INTS7_C"/>
</dbReference>
<dbReference type="GO" id="GO:0032039">
    <property type="term" value="C:integrator complex"/>
    <property type="evidence" value="ECO:0007669"/>
    <property type="project" value="InterPro"/>
</dbReference>
<evidence type="ECO:0000313" key="4">
    <source>
        <dbReference type="RefSeq" id="XP_018017714.2"/>
    </source>
</evidence>